<dbReference type="InterPro" id="IPR037294">
    <property type="entry name" value="ABC_BtuC-like"/>
</dbReference>
<evidence type="ECO:0000256" key="5">
    <source>
        <dbReference type="ARBA" id="ARBA00022692"/>
    </source>
</evidence>
<feature type="transmembrane region" description="Helical" evidence="8">
    <location>
        <begin position="113"/>
        <end position="132"/>
    </location>
</feature>
<dbReference type="GO" id="GO:0022857">
    <property type="term" value="F:transmembrane transporter activity"/>
    <property type="evidence" value="ECO:0007669"/>
    <property type="project" value="InterPro"/>
</dbReference>
<evidence type="ECO:0000313" key="9">
    <source>
        <dbReference type="EMBL" id="MXQ13378.1"/>
    </source>
</evidence>
<dbReference type="OrthoDB" id="9811975at2"/>
<evidence type="ECO:0000256" key="8">
    <source>
        <dbReference type="SAM" id="Phobius"/>
    </source>
</evidence>
<comment type="caution">
    <text evidence="9">The sequence shown here is derived from an EMBL/GenBank/DDBJ whole genome shotgun (WGS) entry which is preliminary data.</text>
</comment>
<dbReference type="GO" id="GO:0005886">
    <property type="term" value="C:plasma membrane"/>
    <property type="evidence" value="ECO:0007669"/>
    <property type="project" value="UniProtKB-SubCell"/>
</dbReference>
<protein>
    <submittedName>
        <fullName evidence="9">Iron chelate uptake ABC transporter family permease subunit</fullName>
    </submittedName>
</protein>
<name>A0A7X3MUM2_9HYPH</name>
<dbReference type="RefSeq" id="WP_160886279.1">
    <property type="nucleotide sequence ID" value="NZ_WURB01000015.1"/>
</dbReference>
<comment type="similarity">
    <text evidence="2">Belongs to the binding-protein-dependent transport system permease family. FecCD subfamily.</text>
</comment>
<dbReference type="Gene3D" id="1.10.3470.10">
    <property type="entry name" value="ABC transporter involved in vitamin B12 uptake, BtuC"/>
    <property type="match status" value="1"/>
</dbReference>
<comment type="subcellular location">
    <subcellularLocation>
        <location evidence="1">Cell membrane</location>
        <topology evidence="1">Multi-pass membrane protein</topology>
    </subcellularLocation>
</comment>
<dbReference type="CDD" id="cd06550">
    <property type="entry name" value="TM_ABC_iron-siderophores_like"/>
    <property type="match status" value="1"/>
</dbReference>
<keyword evidence="3" id="KW-0813">Transport</keyword>
<keyword evidence="7 8" id="KW-0472">Membrane</keyword>
<reference evidence="9 10" key="1">
    <citation type="submission" date="2019-12" db="EMBL/GenBank/DDBJ databases">
        <authorList>
            <person name="Yuan C.-G."/>
        </authorList>
    </citation>
    <scope>NUCLEOTIDE SEQUENCE [LARGE SCALE GENOMIC DNA]</scope>
    <source>
        <strain evidence="9 10">KCTC 23863</strain>
    </source>
</reference>
<evidence type="ECO:0000256" key="4">
    <source>
        <dbReference type="ARBA" id="ARBA00022475"/>
    </source>
</evidence>
<evidence type="ECO:0000256" key="6">
    <source>
        <dbReference type="ARBA" id="ARBA00022989"/>
    </source>
</evidence>
<keyword evidence="4" id="KW-1003">Cell membrane</keyword>
<feature type="transmembrane region" description="Helical" evidence="8">
    <location>
        <begin position="216"/>
        <end position="238"/>
    </location>
</feature>
<evidence type="ECO:0000256" key="1">
    <source>
        <dbReference type="ARBA" id="ARBA00004651"/>
    </source>
</evidence>
<dbReference type="PANTHER" id="PTHR30472">
    <property type="entry name" value="FERRIC ENTEROBACTIN TRANSPORT SYSTEM PERMEASE PROTEIN"/>
    <property type="match status" value="1"/>
</dbReference>
<accession>A0A7X3MUM2</accession>
<proteinExistence type="inferred from homology"/>
<reference evidence="9 10" key="2">
    <citation type="submission" date="2020-01" db="EMBL/GenBank/DDBJ databases">
        <title>Microvirga sp. nov., an arsenate reduction bacterium isolated from Tibet hotspring sediments.</title>
        <authorList>
            <person name="Xian W.-D."/>
            <person name="Li W.-J."/>
        </authorList>
    </citation>
    <scope>NUCLEOTIDE SEQUENCE [LARGE SCALE GENOMIC DNA]</scope>
    <source>
        <strain evidence="9 10">KCTC 23863</strain>
    </source>
</reference>
<gene>
    <name evidence="9" type="ORF">GR328_18295</name>
</gene>
<evidence type="ECO:0000256" key="3">
    <source>
        <dbReference type="ARBA" id="ARBA00022448"/>
    </source>
</evidence>
<feature type="transmembrane region" description="Helical" evidence="8">
    <location>
        <begin position="266"/>
        <end position="293"/>
    </location>
</feature>
<feature type="transmembrane region" description="Helical" evidence="8">
    <location>
        <begin position="80"/>
        <end position="101"/>
    </location>
</feature>
<organism evidence="9 10">
    <name type="scientific">Microvirga makkahensis</name>
    <dbReference type="NCBI Taxonomy" id="1128670"/>
    <lineage>
        <taxon>Bacteria</taxon>
        <taxon>Pseudomonadati</taxon>
        <taxon>Pseudomonadota</taxon>
        <taxon>Alphaproteobacteria</taxon>
        <taxon>Hyphomicrobiales</taxon>
        <taxon>Methylobacteriaceae</taxon>
        <taxon>Microvirga</taxon>
    </lineage>
</organism>
<feature type="transmembrane region" description="Helical" evidence="8">
    <location>
        <begin position="305"/>
        <end position="327"/>
    </location>
</feature>
<dbReference type="Proteomes" id="UP000436483">
    <property type="component" value="Unassembled WGS sequence"/>
</dbReference>
<dbReference type="FunFam" id="1.10.3470.10:FF:000001">
    <property type="entry name" value="Vitamin B12 ABC transporter permease BtuC"/>
    <property type="match status" value="1"/>
</dbReference>
<dbReference type="SUPFAM" id="SSF81345">
    <property type="entry name" value="ABC transporter involved in vitamin B12 uptake, BtuC"/>
    <property type="match status" value="1"/>
</dbReference>
<dbReference type="InterPro" id="IPR000522">
    <property type="entry name" value="ABC_transptr_permease_BtuC"/>
</dbReference>
<sequence>MTSVALHAHRMRFGPHPGKPLLLAALAALVLLASFVALGLGATGLPPARVLRIVTDALADSAALGSGDALIILQIRLPRLLLGLLIGAALASSGALMQGLFRNPLADPSLIGVSAGAALAAATTIVLGDALLAPLTGPLPFMALPVGAFAGGLLTTLALYAIATRDGRTSIPTMLLAGVAFGAFSGAIMGLFSYLSDDRQLRDLSFWSLGSLSGATWTKVLTAAPFILPTLLAMPVLARGLNALSLGEAEAFHLGVSVQRVKALTIMLVAVAVGASVAATGMIGFVGIMVPHVLRLMAGADHRMLLPASALLGAALLVAADTVARTVVAPAELPIGILTAAIGAPFFLWLLLRRPGGLGR</sequence>
<evidence type="ECO:0000313" key="10">
    <source>
        <dbReference type="Proteomes" id="UP000436483"/>
    </source>
</evidence>
<keyword evidence="5 8" id="KW-0812">Transmembrane</keyword>
<dbReference type="Pfam" id="PF01032">
    <property type="entry name" value="FecCD"/>
    <property type="match status" value="1"/>
</dbReference>
<feature type="transmembrane region" description="Helical" evidence="8">
    <location>
        <begin position="174"/>
        <end position="195"/>
    </location>
</feature>
<feature type="transmembrane region" description="Helical" evidence="8">
    <location>
        <begin position="333"/>
        <end position="352"/>
    </location>
</feature>
<dbReference type="PANTHER" id="PTHR30472:SF25">
    <property type="entry name" value="ABC TRANSPORTER PERMEASE PROTEIN MJ0876-RELATED"/>
    <property type="match status" value="1"/>
</dbReference>
<dbReference type="AlphaFoldDB" id="A0A7X3MUM2"/>
<keyword evidence="10" id="KW-1185">Reference proteome</keyword>
<dbReference type="EMBL" id="WURB01000015">
    <property type="protein sequence ID" value="MXQ13378.1"/>
    <property type="molecule type" value="Genomic_DNA"/>
</dbReference>
<evidence type="ECO:0000256" key="2">
    <source>
        <dbReference type="ARBA" id="ARBA00007935"/>
    </source>
</evidence>
<keyword evidence="6 8" id="KW-1133">Transmembrane helix</keyword>
<evidence type="ECO:0000256" key="7">
    <source>
        <dbReference type="ARBA" id="ARBA00023136"/>
    </source>
</evidence>
<feature type="transmembrane region" description="Helical" evidence="8">
    <location>
        <begin position="139"/>
        <end position="162"/>
    </location>
</feature>
<dbReference type="GO" id="GO:0033214">
    <property type="term" value="P:siderophore-iron import into cell"/>
    <property type="evidence" value="ECO:0007669"/>
    <property type="project" value="TreeGrafter"/>
</dbReference>